<keyword evidence="1" id="KW-0175">Coiled coil</keyword>
<reference evidence="2" key="1">
    <citation type="submission" date="2021-10" db="EMBL/GenBank/DDBJ databases">
        <title>Collection of gut derived symbiotic bacterial strains cultured from healthy donors.</title>
        <authorList>
            <person name="Lin H."/>
            <person name="Littmann E."/>
            <person name="Kohout C."/>
            <person name="Pamer E.G."/>
        </authorList>
    </citation>
    <scope>NUCLEOTIDE SEQUENCE</scope>
    <source>
        <strain evidence="2">DFI.4.48</strain>
    </source>
</reference>
<organism evidence="2 3">
    <name type="scientific">Faecalibacillus faecis</name>
    <dbReference type="NCBI Taxonomy" id="1982628"/>
    <lineage>
        <taxon>Bacteria</taxon>
        <taxon>Bacillati</taxon>
        <taxon>Bacillota</taxon>
        <taxon>Erysipelotrichia</taxon>
        <taxon>Erysipelotrichales</taxon>
        <taxon>Coprobacillaceae</taxon>
        <taxon>Faecalibacillus</taxon>
    </lineage>
</organism>
<evidence type="ECO:0000313" key="2">
    <source>
        <dbReference type="EMBL" id="MCB8610389.1"/>
    </source>
</evidence>
<sequence>MLYAVNKNKEVAIEEKDEQSYLSNGYDIYETDEDGKIKLKTASPSKKVSYEKYQTLADEKEKVVKENEKLADEKEKVVKENEKLAEELKKAKEEIKKLKEK</sequence>
<feature type="coiled-coil region" evidence="1">
    <location>
        <begin position="53"/>
        <end position="101"/>
    </location>
</feature>
<proteinExistence type="predicted"/>
<comment type="caution">
    <text evidence="2">The sequence shown here is derived from an EMBL/GenBank/DDBJ whole genome shotgun (WGS) entry which is preliminary data.</text>
</comment>
<protein>
    <submittedName>
        <fullName evidence="2">Uncharacterized protein</fullName>
    </submittedName>
</protein>
<dbReference type="EMBL" id="JAJDKZ010000017">
    <property type="protein sequence ID" value="MCB8610389.1"/>
    <property type="molecule type" value="Genomic_DNA"/>
</dbReference>
<name>A0AAW4VUP6_9FIRM</name>
<dbReference type="AlphaFoldDB" id="A0AAW4VUP6"/>
<evidence type="ECO:0000256" key="1">
    <source>
        <dbReference type="SAM" id="Coils"/>
    </source>
</evidence>
<gene>
    <name evidence="2" type="ORF">LJD69_07250</name>
</gene>
<accession>A0AAW4VUP6</accession>
<dbReference type="RefSeq" id="WP_227279598.1">
    <property type="nucleotide sequence ID" value="NZ_JAJDKR010000016.1"/>
</dbReference>
<dbReference type="Proteomes" id="UP001198439">
    <property type="component" value="Unassembled WGS sequence"/>
</dbReference>
<evidence type="ECO:0000313" key="3">
    <source>
        <dbReference type="Proteomes" id="UP001198439"/>
    </source>
</evidence>